<evidence type="ECO:0000313" key="2">
    <source>
        <dbReference type="EMBL" id="GLI92193.1"/>
    </source>
</evidence>
<proteinExistence type="predicted"/>
<comment type="caution">
    <text evidence="2">The sequence shown here is derived from an EMBL/GenBank/DDBJ whole genome shotgun (WGS) entry which is preliminary data.</text>
</comment>
<feature type="compositionally biased region" description="Pro residues" evidence="1">
    <location>
        <begin position="27"/>
        <end position="51"/>
    </location>
</feature>
<name>A0A9W6GSM6_9HYPH</name>
<sequence length="51" mass="5289">MKGKSKGGGIAAALGKLLDAVRETLPGPAPAPVLRPIPVPARRPQRPAPWQ</sequence>
<dbReference type="Proteomes" id="UP001144323">
    <property type="component" value="Unassembled WGS sequence"/>
</dbReference>
<evidence type="ECO:0000313" key="3">
    <source>
        <dbReference type="Proteomes" id="UP001144323"/>
    </source>
</evidence>
<gene>
    <name evidence="2" type="ORF">LMG27198_11850</name>
</gene>
<dbReference type="AlphaFoldDB" id="A0A9W6GSM6"/>
<keyword evidence="3" id="KW-1185">Reference proteome</keyword>
<dbReference type="EMBL" id="BSEC01000001">
    <property type="protein sequence ID" value="GLI92193.1"/>
    <property type="molecule type" value="Genomic_DNA"/>
</dbReference>
<dbReference type="RefSeq" id="WP_281801257.1">
    <property type="nucleotide sequence ID" value="NZ_BSEC01000001.1"/>
</dbReference>
<accession>A0A9W6GSM6</accession>
<protein>
    <submittedName>
        <fullName evidence="2">Uncharacterized protein</fullName>
    </submittedName>
</protein>
<reference evidence="2" key="1">
    <citation type="journal article" date="2023" name="Int. J. Syst. Evol. Microbiol.">
        <title>Methylocystis iwaonis sp. nov., a type II methane-oxidizing bacterium from surface soil of a rice paddy field in Japan, and emended description of the genus Methylocystis (ex Whittenbury et al. 1970) Bowman et al. 1993.</title>
        <authorList>
            <person name="Kaise H."/>
            <person name="Sawadogo J.B."/>
            <person name="Alam M.S."/>
            <person name="Ueno C."/>
            <person name="Dianou D."/>
            <person name="Shinjo R."/>
            <person name="Asakawa S."/>
        </authorList>
    </citation>
    <scope>NUCLEOTIDE SEQUENCE</scope>
    <source>
        <strain evidence="2">LMG27198</strain>
    </source>
</reference>
<evidence type="ECO:0000256" key="1">
    <source>
        <dbReference type="SAM" id="MobiDB-lite"/>
    </source>
</evidence>
<feature type="region of interest" description="Disordered" evidence="1">
    <location>
        <begin position="24"/>
        <end position="51"/>
    </location>
</feature>
<organism evidence="2 3">
    <name type="scientific">Methylocystis echinoides</name>
    <dbReference type="NCBI Taxonomy" id="29468"/>
    <lineage>
        <taxon>Bacteria</taxon>
        <taxon>Pseudomonadati</taxon>
        <taxon>Pseudomonadota</taxon>
        <taxon>Alphaproteobacteria</taxon>
        <taxon>Hyphomicrobiales</taxon>
        <taxon>Methylocystaceae</taxon>
        <taxon>Methylocystis</taxon>
    </lineage>
</organism>